<evidence type="ECO:0000313" key="2">
    <source>
        <dbReference type="EMBL" id="CAG8574796.1"/>
    </source>
</evidence>
<evidence type="ECO:0000256" key="1">
    <source>
        <dbReference type="SAM" id="MobiDB-lite"/>
    </source>
</evidence>
<organism evidence="2 3">
    <name type="scientific">Gigaspora margarita</name>
    <dbReference type="NCBI Taxonomy" id="4874"/>
    <lineage>
        <taxon>Eukaryota</taxon>
        <taxon>Fungi</taxon>
        <taxon>Fungi incertae sedis</taxon>
        <taxon>Mucoromycota</taxon>
        <taxon>Glomeromycotina</taxon>
        <taxon>Glomeromycetes</taxon>
        <taxon>Diversisporales</taxon>
        <taxon>Gigasporaceae</taxon>
        <taxon>Gigaspora</taxon>
    </lineage>
</organism>
<comment type="caution">
    <text evidence="2">The sequence shown here is derived from an EMBL/GenBank/DDBJ whole genome shotgun (WGS) entry which is preliminary data.</text>
</comment>
<protein>
    <submittedName>
        <fullName evidence="2">34062_t:CDS:1</fullName>
    </submittedName>
</protein>
<accession>A0ABN7UE78</accession>
<evidence type="ECO:0000313" key="3">
    <source>
        <dbReference type="Proteomes" id="UP000789901"/>
    </source>
</evidence>
<gene>
    <name evidence="2" type="ORF">GMARGA_LOCUS5661</name>
</gene>
<reference evidence="2 3" key="1">
    <citation type="submission" date="2021-06" db="EMBL/GenBank/DDBJ databases">
        <authorList>
            <person name="Kallberg Y."/>
            <person name="Tangrot J."/>
            <person name="Rosling A."/>
        </authorList>
    </citation>
    <scope>NUCLEOTIDE SEQUENCE [LARGE SCALE GENOMIC DNA]</scope>
    <source>
        <strain evidence="2 3">120-4 pot B 10/14</strain>
    </source>
</reference>
<proteinExistence type="predicted"/>
<feature type="region of interest" description="Disordered" evidence="1">
    <location>
        <begin position="1"/>
        <end position="30"/>
    </location>
</feature>
<sequence length="98" mass="11162">MPANYSNPAVPASTNPKELEEPEPKEETLKQLIEKETKREVEKIESLEGTVKLSISLPKSNAEWYSFMDFGNLEVEVDEFASNADDIIDETNQQFKIK</sequence>
<keyword evidence="3" id="KW-1185">Reference proteome</keyword>
<name>A0ABN7UE78_GIGMA</name>
<feature type="compositionally biased region" description="Polar residues" evidence="1">
    <location>
        <begin position="1"/>
        <end position="15"/>
    </location>
</feature>
<dbReference type="EMBL" id="CAJVQB010002442">
    <property type="protein sequence ID" value="CAG8574796.1"/>
    <property type="molecule type" value="Genomic_DNA"/>
</dbReference>
<dbReference type="Proteomes" id="UP000789901">
    <property type="component" value="Unassembled WGS sequence"/>
</dbReference>